<dbReference type="Gene3D" id="3.50.50.60">
    <property type="entry name" value="FAD/NAD(P)-binding domain"/>
    <property type="match status" value="1"/>
</dbReference>
<comment type="subcellular location">
    <subcellularLocation>
        <location evidence="8">Mitochondrion</location>
    </subcellularLocation>
</comment>
<dbReference type="SUPFAM" id="SSF51971">
    <property type="entry name" value="Nucleotide-binding domain"/>
    <property type="match status" value="1"/>
</dbReference>
<evidence type="ECO:0000256" key="6">
    <source>
        <dbReference type="ARBA" id="ARBA00023002"/>
    </source>
</evidence>
<dbReference type="PANTHER" id="PTHR48467">
    <property type="entry name" value="GLUTAMATE SYNTHASE 1 [NADH], CHLOROPLASTIC-LIKE"/>
    <property type="match status" value="1"/>
</dbReference>
<dbReference type="PIRSF" id="PIRSF000362">
    <property type="entry name" value="FNR"/>
    <property type="match status" value="1"/>
</dbReference>
<dbReference type="PRINTS" id="PR00419">
    <property type="entry name" value="ADXRDTASE"/>
</dbReference>
<evidence type="ECO:0000256" key="1">
    <source>
        <dbReference type="ARBA" id="ARBA00001974"/>
    </source>
</evidence>
<dbReference type="GO" id="GO:0016491">
    <property type="term" value="F:oxidoreductase activity"/>
    <property type="evidence" value="ECO:0007669"/>
    <property type="project" value="UniProtKB-KW"/>
</dbReference>
<feature type="binding site" evidence="10">
    <location>
        <begin position="209"/>
        <end position="212"/>
    </location>
    <ligand>
        <name>NADP(+)</name>
        <dbReference type="ChEBI" id="CHEBI:58349"/>
    </ligand>
</feature>
<feature type="domain" description="FAD/NAD(P)-binding" evidence="11">
    <location>
        <begin position="63"/>
        <end position="220"/>
    </location>
</feature>
<evidence type="ECO:0000256" key="4">
    <source>
        <dbReference type="ARBA" id="ARBA00022827"/>
    </source>
</evidence>
<dbReference type="PANTHER" id="PTHR48467:SF1">
    <property type="entry name" value="GLUTAMATE SYNTHASE 1 [NADH], CHLOROPLASTIC-LIKE"/>
    <property type="match status" value="1"/>
</dbReference>
<keyword evidence="8" id="KW-0496">Mitochondrion</keyword>
<keyword evidence="3 8" id="KW-0285">Flavoprotein</keyword>
<sequence length="536" mass="59270">MPIFQRPLPICHSCRKRLHGALASRSGSLRSRVVVRFYAQQKPFRNGPSYHGQPVATSKKPLRLAIIGSGPAGFYSAYRVMQKNEDAIVDMYEKLPAPFGLVRYGVAPDHPEVKNCEEKFEEVAASPRFNFIGNVAIGEDVSLASLRLHYDAILFAYGASEDRELEIPGEKLKGVYSARAFVGWYNGLPEYSDLNPILDRGAEAVVIGQGNVALDVARILLTDIDTLKRTDIAEHALESLSKSKIRRVEVVGRRGPMQAAFTLKEVRELMNLPGVDFQPIDPALLPPDASSLPRTPKRRVQLLSKGSQNYSDRSSSIDRSWALRFLLSPGSFEGDPSDPDCVGQVRFRHTQFRGDNCYAPDARVKVTERDSLLPASVAFRSVGYKSKPLPGIQDLGVMFDHDLGIIPNDNHGRVISPLAGPGSQTAGHIPGLYCAGWVKRGPTGVIASTMEDAFTTADVIVQDWADRALFLDSVEGRTHGLGWDELRKVVNKVGLRPTDWSDWKRIDQSEMEMGRLMGKKREKFTSVADMLKVLDG</sequence>
<comment type="cofactor">
    <cofactor evidence="1 8 9">
        <name>FAD</name>
        <dbReference type="ChEBI" id="CHEBI:57692"/>
    </cofactor>
</comment>
<keyword evidence="4 8" id="KW-0274">FAD</keyword>
<dbReference type="InterPro" id="IPR036188">
    <property type="entry name" value="FAD/NAD-bd_sf"/>
</dbReference>
<feature type="binding site" evidence="10">
    <location>
        <begin position="253"/>
        <end position="254"/>
    </location>
    <ligand>
        <name>NADP(+)</name>
        <dbReference type="ChEBI" id="CHEBI:58349"/>
    </ligand>
</feature>
<evidence type="ECO:0000313" key="13">
    <source>
        <dbReference type="Proteomes" id="UP000800092"/>
    </source>
</evidence>
<evidence type="ECO:0000256" key="3">
    <source>
        <dbReference type="ARBA" id="ARBA00022630"/>
    </source>
</evidence>
<dbReference type="EC" id="1.18.1.6" evidence="8"/>
<dbReference type="OrthoDB" id="333024at2759"/>
<feature type="binding site" evidence="9">
    <location>
        <position position="93"/>
    </location>
    <ligand>
        <name>FAD</name>
        <dbReference type="ChEBI" id="CHEBI:57692"/>
    </ligand>
</feature>
<evidence type="ECO:0000259" key="11">
    <source>
        <dbReference type="Pfam" id="PF07992"/>
    </source>
</evidence>
<dbReference type="GO" id="GO:0005739">
    <property type="term" value="C:mitochondrion"/>
    <property type="evidence" value="ECO:0007669"/>
    <property type="project" value="UniProtKB-SubCell"/>
</dbReference>
<dbReference type="Proteomes" id="UP000800092">
    <property type="component" value="Unassembled WGS sequence"/>
</dbReference>
<keyword evidence="6 8" id="KW-0560">Oxidoreductase</keyword>
<evidence type="ECO:0000256" key="8">
    <source>
        <dbReference type="PIRNR" id="PIRNR000362"/>
    </source>
</evidence>
<organism evidence="12 13">
    <name type="scientific">Viridothelium virens</name>
    <name type="common">Speckled blister lichen</name>
    <name type="synonym">Trypethelium virens</name>
    <dbReference type="NCBI Taxonomy" id="1048519"/>
    <lineage>
        <taxon>Eukaryota</taxon>
        <taxon>Fungi</taxon>
        <taxon>Dikarya</taxon>
        <taxon>Ascomycota</taxon>
        <taxon>Pezizomycotina</taxon>
        <taxon>Dothideomycetes</taxon>
        <taxon>Dothideomycetes incertae sedis</taxon>
        <taxon>Trypetheliales</taxon>
        <taxon>Trypetheliaceae</taxon>
        <taxon>Viridothelium</taxon>
    </lineage>
</organism>
<feature type="binding site" evidence="9">
    <location>
        <position position="137"/>
    </location>
    <ligand>
        <name>FAD</name>
        <dbReference type="ChEBI" id="CHEBI:57692"/>
    </ligand>
</feature>
<dbReference type="AlphaFoldDB" id="A0A6A6GZM0"/>
<comment type="similarity">
    <text evidence="2 8">Belongs to the ferredoxin--NADP reductase type 1 family.</text>
</comment>
<dbReference type="Pfam" id="PF07992">
    <property type="entry name" value="Pyr_redox_2"/>
    <property type="match status" value="1"/>
</dbReference>
<proteinExistence type="inferred from homology"/>
<feature type="binding site" evidence="9">
    <location>
        <position position="101"/>
    </location>
    <ligand>
        <name>FAD</name>
        <dbReference type="ChEBI" id="CHEBI:57692"/>
    </ligand>
</feature>
<evidence type="ECO:0000256" key="5">
    <source>
        <dbReference type="ARBA" id="ARBA00022857"/>
    </source>
</evidence>
<reference evidence="12" key="1">
    <citation type="journal article" date="2020" name="Stud. Mycol.">
        <title>101 Dothideomycetes genomes: a test case for predicting lifestyles and emergence of pathogens.</title>
        <authorList>
            <person name="Haridas S."/>
            <person name="Albert R."/>
            <person name="Binder M."/>
            <person name="Bloem J."/>
            <person name="Labutti K."/>
            <person name="Salamov A."/>
            <person name="Andreopoulos B."/>
            <person name="Baker S."/>
            <person name="Barry K."/>
            <person name="Bills G."/>
            <person name="Bluhm B."/>
            <person name="Cannon C."/>
            <person name="Castanera R."/>
            <person name="Culley D."/>
            <person name="Daum C."/>
            <person name="Ezra D."/>
            <person name="Gonzalez J."/>
            <person name="Henrissat B."/>
            <person name="Kuo A."/>
            <person name="Liang C."/>
            <person name="Lipzen A."/>
            <person name="Lutzoni F."/>
            <person name="Magnuson J."/>
            <person name="Mondo S."/>
            <person name="Nolan M."/>
            <person name="Ohm R."/>
            <person name="Pangilinan J."/>
            <person name="Park H.-J."/>
            <person name="Ramirez L."/>
            <person name="Alfaro M."/>
            <person name="Sun H."/>
            <person name="Tritt A."/>
            <person name="Yoshinaga Y."/>
            <person name="Zwiers L.-H."/>
            <person name="Turgeon B."/>
            <person name="Goodwin S."/>
            <person name="Spatafora J."/>
            <person name="Crous P."/>
            <person name="Grigoriev I."/>
        </authorList>
    </citation>
    <scope>NUCLEOTIDE SEQUENCE</scope>
    <source>
        <strain evidence="12">Tuck. ex Michener</strain>
    </source>
</reference>
<dbReference type="InterPro" id="IPR055275">
    <property type="entry name" value="Ferredox_Rdtase"/>
</dbReference>
<feature type="binding site" evidence="10">
    <location>
        <position position="444"/>
    </location>
    <ligand>
        <name>NADP(+)</name>
        <dbReference type="ChEBI" id="CHEBI:58349"/>
    </ligand>
</feature>
<comment type="catalytic activity">
    <reaction evidence="7 8">
        <text>2 reduced [adrenodoxin] + NADP(+) + H(+) = 2 oxidized [adrenodoxin] + NADPH</text>
        <dbReference type="Rhea" id="RHEA:42312"/>
        <dbReference type="Rhea" id="RHEA-COMP:9998"/>
        <dbReference type="Rhea" id="RHEA-COMP:9999"/>
        <dbReference type="ChEBI" id="CHEBI:15378"/>
        <dbReference type="ChEBI" id="CHEBI:33737"/>
        <dbReference type="ChEBI" id="CHEBI:33738"/>
        <dbReference type="ChEBI" id="CHEBI:57783"/>
        <dbReference type="ChEBI" id="CHEBI:58349"/>
        <dbReference type="EC" id="1.18.1.6"/>
    </reaction>
</comment>
<dbReference type="EMBL" id="ML991832">
    <property type="protein sequence ID" value="KAF2231051.1"/>
    <property type="molecule type" value="Genomic_DNA"/>
</dbReference>
<keyword evidence="5 8" id="KW-0521">NADP</keyword>
<name>A0A6A6GZM0_VIRVR</name>
<evidence type="ECO:0000256" key="2">
    <source>
        <dbReference type="ARBA" id="ARBA00008312"/>
    </source>
</evidence>
<dbReference type="Gene3D" id="3.40.50.720">
    <property type="entry name" value="NAD(P)-binding Rossmann-like Domain"/>
    <property type="match status" value="1"/>
</dbReference>
<feature type="binding site" evidence="9">
    <location>
        <position position="72"/>
    </location>
    <ligand>
        <name>FAD</name>
        <dbReference type="ChEBI" id="CHEBI:57692"/>
    </ligand>
</feature>
<feature type="binding site" evidence="9">
    <location>
        <begin position="444"/>
        <end position="446"/>
    </location>
    <ligand>
        <name>FAD</name>
        <dbReference type="ChEBI" id="CHEBI:57692"/>
    </ligand>
</feature>
<evidence type="ECO:0000256" key="10">
    <source>
        <dbReference type="PIRSR" id="PIRSR000362-2"/>
    </source>
</evidence>
<evidence type="ECO:0000313" key="12">
    <source>
        <dbReference type="EMBL" id="KAF2231051.1"/>
    </source>
</evidence>
<evidence type="ECO:0000256" key="7">
    <source>
        <dbReference type="ARBA" id="ARBA00048933"/>
    </source>
</evidence>
<accession>A0A6A6GZM0</accession>
<keyword evidence="13" id="KW-1185">Reference proteome</keyword>
<feature type="binding site" evidence="10">
    <location>
        <position position="265"/>
    </location>
    <ligand>
        <name>NADP(+)</name>
        <dbReference type="ChEBI" id="CHEBI:58349"/>
    </ligand>
</feature>
<dbReference type="InterPro" id="IPR021163">
    <property type="entry name" value="Ferredox_Rdtase_adrenod"/>
</dbReference>
<dbReference type="InterPro" id="IPR023753">
    <property type="entry name" value="FAD/NAD-binding_dom"/>
</dbReference>
<gene>
    <name evidence="12" type="ORF">EV356DRAFT_507843</name>
</gene>
<evidence type="ECO:0000256" key="9">
    <source>
        <dbReference type="PIRSR" id="PIRSR000362-1"/>
    </source>
</evidence>
<feature type="binding site" evidence="9">
    <location>
        <position position="437"/>
    </location>
    <ligand>
        <name>FAD</name>
        <dbReference type="ChEBI" id="CHEBI:57692"/>
    </ligand>
</feature>
<protein>
    <recommendedName>
        <fullName evidence="8">NADPH:adrenodoxin oxidoreductase, mitochondrial</fullName>
        <ecNumber evidence="8">1.18.1.6</ecNumber>
    </recommendedName>
</protein>